<feature type="compositionally biased region" description="Polar residues" evidence="1">
    <location>
        <begin position="116"/>
        <end position="138"/>
    </location>
</feature>
<accession>A0A8I3AB82</accession>
<evidence type="ECO:0000313" key="2">
    <source>
        <dbReference type="EMBL" id="KAG6376371.1"/>
    </source>
</evidence>
<reference evidence="2" key="1">
    <citation type="submission" date="2021-03" db="EMBL/GenBank/DDBJ databases">
        <title>Evolutionary innovations through gain and loss of genes in the ectomycorrhizal Boletales.</title>
        <authorList>
            <person name="Wu G."/>
            <person name="Miyauchi S."/>
            <person name="Morin E."/>
            <person name="Yang Z.-L."/>
            <person name="Xu J."/>
            <person name="Martin F.M."/>
        </authorList>
    </citation>
    <scope>NUCLEOTIDE SEQUENCE</scope>
    <source>
        <strain evidence="2">BR01</strain>
    </source>
</reference>
<name>A0A8I3AB82_9AGAM</name>
<feature type="compositionally biased region" description="Basic and acidic residues" evidence="1">
    <location>
        <begin position="106"/>
        <end position="115"/>
    </location>
</feature>
<keyword evidence="3" id="KW-1185">Reference proteome</keyword>
<evidence type="ECO:0000256" key="1">
    <source>
        <dbReference type="SAM" id="MobiDB-lite"/>
    </source>
</evidence>
<organism evidence="2 3">
    <name type="scientific">Boletus reticuloceps</name>
    <dbReference type="NCBI Taxonomy" id="495285"/>
    <lineage>
        <taxon>Eukaryota</taxon>
        <taxon>Fungi</taxon>
        <taxon>Dikarya</taxon>
        <taxon>Basidiomycota</taxon>
        <taxon>Agaricomycotina</taxon>
        <taxon>Agaricomycetes</taxon>
        <taxon>Agaricomycetidae</taxon>
        <taxon>Boletales</taxon>
        <taxon>Boletineae</taxon>
        <taxon>Boletaceae</taxon>
        <taxon>Boletoideae</taxon>
        <taxon>Boletus</taxon>
    </lineage>
</organism>
<protein>
    <submittedName>
        <fullName evidence="2">Uncharacterized protein</fullName>
    </submittedName>
</protein>
<dbReference type="EMBL" id="JAGFBS010000012">
    <property type="protein sequence ID" value="KAG6376371.1"/>
    <property type="molecule type" value="Genomic_DNA"/>
</dbReference>
<sequence length="138" mass="14999">MCDPSVDVPDASRSQPAPYSPQHGLAPSPASRTPSPSLPEIPAAELDLTCSFDSIMGMGTSSASGEPHVERVHKRASNVLKLTQENEKLKEELKAMTARLEAAERRRQEVAHRQLEMQQQPIGRHVANTQPAAVQDSP</sequence>
<feature type="region of interest" description="Disordered" evidence="1">
    <location>
        <begin position="106"/>
        <end position="138"/>
    </location>
</feature>
<proteinExistence type="predicted"/>
<feature type="compositionally biased region" description="Low complexity" evidence="1">
    <location>
        <begin position="25"/>
        <end position="35"/>
    </location>
</feature>
<dbReference type="AlphaFoldDB" id="A0A8I3AB82"/>
<comment type="caution">
    <text evidence="2">The sequence shown here is derived from an EMBL/GenBank/DDBJ whole genome shotgun (WGS) entry which is preliminary data.</text>
</comment>
<dbReference type="Proteomes" id="UP000683000">
    <property type="component" value="Unassembled WGS sequence"/>
</dbReference>
<feature type="region of interest" description="Disordered" evidence="1">
    <location>
        <begin position="1"/>
        <end position="42"/>
    </location>
</feature>
<dbReference type="OrthoDB" id="3254913at2759"/>
<gene>
    <name evidence="2" type="ORF">JVT61DRAFT_2356</name>
</gene>
<evidence type="ECO:0000313" key="3">
    <source>
        <dbReference type="Proteomes" id="UP000683000"/>
    </source>
</evidence>